<evidence type="ECO:0000256" key="2">
    <source>
        <dbReference type="ARBA" id="ARBA00010541"/>
    </source>
</evidence>
<dbReference type="FunFam" id="2.40.10.10:FF:000001">
    <property type="entry name" value="Periplasmic serine protease DegS"/>
    <property type="match status" value="1"/>
</dbReference>
<keyword evidence="11" id="KW-0812">Transmembrane</keyword>
<evidence type="ECO:0000256" key="1">
    <source>
        <dbReference type="ARBA" id="ARBA00004418"/>
    </source>
</evidence>
<evidence type="ECO:0000256" key="6">
    <source>
        <dbReference type="ARBA" id="ARBA00022764"/>
    </source>
</evidence>
<protein>
    <submittedName>
        <fullName evidence="13">Serine protease Do/serine protease DegQ</fullName>
    </submittedName>
</protein>
<keyword evidence="7" id="KW-0378">Hydrolase</keyword>
<evidence type="ECO:0000313" key="14">
    <source>
        <dbReference type="Proteomes" id="UP000183898"/>
    </source>
</evidence>
<dbReference type="GO" id="GO:0042597">
    <property type="term" value="C:periplasmic space"/>
    <property type="evidence" value="ECO:0007669"/>
    <property type="project" value="UniProtKB-SubCell"/>
</dbReference>
<dbReference type="SUPFAM" id="SSF50156">
    <property type="entry name" value="PDZ domain-like"/>
    <property type="match status" value="2"/>
</dbReference>
<feature type="binding site" evidence="10">
    <location>
        <position position="146"/>
    </location>
    <ligand>
        <name>substrate</name>
    </ligand>
</feature>
<dbReference type="GO" id="GO:0006508">
    <property type="term" value="P:proteolysis"/>
    <property type="evidence" value="ECO:0007669"/>
    <property type="project" value="UniProtKB-KW"/>
</dbReference>
<evidence type="ECO:0000256" key="5">
    <source>
        <dbReference type="ARBA" id="ARBA00022737"/>
    </source>
</evidence>
<evidence type="ECO:0000256" key="10">
    <source>
        <dbReference type="PIRSR" id="PIRSR611782-2"/>
    </source>
</evidence>
<dbReference type="SMART" id="SM00228">
    <property type="entry name" value="PDZ"/>
    <property type="match status" value="2"/>
</dbReference>
<accession>A0A1H8D102</accession>
<dbReference type="Gene3D" id="2.30.42.10">
    <property type="match status" value="2"/>
</dbReference>
<keyword evidence="8" id="KW-0720">Serine protease</keyword>
<proteinExistence type="inferred from homology"/>
<evidence type="ECO:0000256" key="9">
    <source>
        <dbReference type="PIRSR" id="PIRSR611782-1"/>
    </source>
</evidence>
<feature type="domain" description="PDZ" evidence="12">
    <location>
        <begin position="264"/>
        <end position="355"/>
    </location>
</feature>
<evidence type="ECO:0000259" key="12">
    <source>
        <dbReference type="PROSITE" id="PS50106"/>
    </source>
</evidence>
<evidence type="ECO:0000256" key="3">
    <source>
        <dbReference type="ARBA" id="ARBA00022670"/>
    </source>
</evidence>
<dbReference type="CDD" id="cd10839">
    <property type="entry name" value="cpPDZ1_DegP-like"/>
    <property type="match status" value="1"/>
</dbReference>
<dbReference type="SUPFAM" id="SSF50494">
    <property type="entry name" value="Trypsin-like serine proteases"/>
    <property type="match status" value="1"/>
</dbReference>
<dbReference type="PANTHER" id="PTHR22939:SF129">
    <property type="entry name" value="SERINE PROTEASE HTRA2, MITOCHONDRIAL"/>
    <property type="match status" value="1"/>
</dbReference>
<keyword evidence="6" id="KW-0574">Periplasm</keyword>
<keyword evidence="11" id="KW-0472">Membrane</keyword>
<dbReference type="PRINTS" id="PR00834">
    <property type="entry name" value="PROTEASES2C"/>
</dbReference>
<dbReference type="AlphaFoldDB" id="A0A1H8D102"/>
<dbReference type="Pfam" id="PF17820">
    <property type="entry name" value="PDZ_6"/>
    <property type="match status" value="1"/>
</dbReference>
<feature type="active site" description="Charge relay system" evidence="9">
    <location>
        <position position="220"/>
    </location>
</feature>
<dbReference type="InterPro" id="IPR001940">
    <property type="entry name" value="Peptidase_S1C"/>
</dbReference>
<keyword evidence="3 13" id="KW-0645">Protease</keyword>
<keyword evidence="5" id="KW-0677">Repeat</keyword>
<keyword evidence="4" id="KW-0732">Signal</keyword>
<organism evidence="13 14">
    <name type="scientific">Nitrosospira multiformis</name>
    <dbReference type="NCBI Taxonomy" id="1231"/>
    <lineage>
        <taxon>Bacteria</taxon>
        <taxon>Pseudomonadati</taxon>
        <taxon>Pseudomonadota</taxon>
        <taxon>Betaproteobacteria</taxon>
        <taxon>Nitrosomonadales</taxon>
        <taxon>Nitrosomonadaceae</taxon>
        <taxon>Nitrosospira</taxon>
    </lineage>
</organism>
<dbReference type="InterPro" id="IPR041489">
    <property type="entry name" value="PDZ_6"/>
</dbReference>
<keyword evidence="11" id="KW-1133">Transmembrane helix</keyword>
<gene>
    <name evidence="13" type="ORF">SAMN05216404_102122</name>
</gene>
<dbReference type="Pfam" id="PF13365">
    <property type="entry name" value="Trypsin_2"/>
    <property type="match status" value="1"/>
</dbReference>
<evidence type="ECO:0000256" key="7">
    <source>
        <dbReference type="ARBA" id="ARBA00022801"/>
    </source>
</evidence>
<feature type="domain" description="PDZ" evidence="12">
    <location>
        <begin position="383"/>
        <end position="445"/>
    </location>
</feature>
<comment type="similarity">
    <text evidence="2">Belongs to the peptidase S1C family.</text>
</comment>
<feature type="active site" description="Charge relay system" evidence="9">
    <location>
        <position position="146"/>
    </location>
</feature>
<dbReference type="EMBL" id="FOCT01000002">
    <property type="protein sequence ID" value="SEN00983.1"/>
    <property type="molecule type" value="Genomic_DNA"/>
</dbReference>
<dbReference type="PANTHER" id="PTHR22939">
    <property type="entry name" value="SERINE PROTEASE FAMILY S1C HTRA-RELATED"/>
    <property type="match status" value="1"/>
</dbReference>
<dbReference type="PROSITE" id="PS50106">
    <property type="entry name" value="PDZ"/>
    <property type="match status" value="2"/>
</dbReference>
<dbReference type="Proteomes" id="UP000183898">
    <property type="component" value="Unassembled WGS sequence"/>
</dbReference>
<dbReference type="Pfam" id="PF13180">
    <property type="entry name" value="PDZ_2"/>
    <property type="match status" value="1"/>
</dbReference>
<comment type="subcellular location">
    <subcellularLocation>
        <location evidence="1">Periplasm</location>
    </subcellularLocation>
</comment>
<dbReference type="InterPro" id="IPR009003">
    <property type="entry name" value="Peptidase_S1_PA"/>
</dbReference>
<dbReference type="Gene3D" id="2.40.10.120">
    <property type="match status" value="1"/>
</dbReference>
<evidence type="ECO:0000256" key="4">
    <source>
        <dbReference type="ARBA" id="ARBA00022729"/>
    </source>
</evidence>
<sequence>MRKSTGSASQPASLSVSLWLVFIGLLVIVLPAYSALPFSDTKNGVPTLAPVLQDVTPAVVNISVVTRSAIEENPLFRDPFFRRFFNLPEQEARPERSVGSGVIMDAGKGYVVTNYHVIKDAQQVVVTLKDRRQFQAKLVGTDPGTDIALLKIDAKNLKALRLGDSDLLNVGDFVIAIGNPFGLGQTVTSGIVSALGRSGLDIEGYEDFIQTDASINPGNSGGALINLKGELIGINTAIIGPAGGNVGIGFAVPSVMVKAVLDQILRFGEVRRGRLGASSEDITHDLAASLGLPSTEGAIISAVESGSPAEKAGVKPRDVITTVNGKPVRNSIDLRNKVGLMPIGETLDLGLIRNGKRLTAKVKIAKLAEVASTGAEAVPEVSGATVANLKPGAHRGIEGVMVTDVEVNSPAWLRGIRPGDLIIGVNRRQVRSVQELLAALKASSQGRLTLSLIRGDFRVTIRIR</sequence>
<feature type="transmembrane region" description="Helical" evidence="11">
    <location>
        <begin position="12"/>
        <end position="33"/>
    </location>
</feature>
<evidence type="ECO:0000256" key="8">
    <source>
        <dbReference type="ARBA" id="ARBA00022825"/>
    </source>
</evidence>
<dbReference type="InterPro" id="IPR036034">
    <property type="entry name" value="PDZ_sf"/>
</dbReference>
<dbReference type="InterPro" id="IPR011782">
    <property type="entry name" value="Pept_S1C_Do"/>
</dbReference>
<dbReference type="RefSeq" id="WP_139176676.1">
    <property type="nucleotide sequence ID" value="NZ_FOCT01000002.1"/>
</dbReference>
<feature type="active site" description="Charge relay system" evidence="9">
    <location>
        <position position="116"/>
    </location>
</feature>
<evidence type="ECO:0000256" key="11">
    <source>
        <dbReference type="SAM" id="Phobius"/>
    </source>
</evidence>
<reference evidence="13 14" key="1">
    <citation type="submission" date="2016-10" db="EMBL/GenBank/DDBJ databases">
        <authorList>
            <person name="de Groot N.N."/>
        </authorList>
    </citation>
    <scope>NUCLEOTIDE SEQUENCE [LARGE SCALE GENOMIC DNA]</scope>
    <source>
        <strain evidence="13 14">Nl18</strain>
    </source>
</reference>
<feature type="binding site" evidence="10">
    <location>
        <position position="116"/>
    </location>
    <ligand>
        <name>substrate</name>
    </ligand>
</feature>
<dbReference type="NCBIfam" id="TIGR02037">
    <property type="entry name" value="degP_htrA_DO"/>
    <property type="match status" value="1"/>
</dbReference>
<feature type="binding site" evidence="10">
    <location>
        <begin position="218"/>
        <end position="220"/>
    </location>
    <ligand>
        <name>substrate</name>
    </ligand>
</feature>
<name>A0A1H8D102_9PROT</name>
<dbReference type="GO" id="GO:0004252">
    <property type="term" value="F:serine-type endopeptidase activity"/>
    <property type="evidence" value="ECO:0007669"/>
    <property type="project" value="InterPro"/>
</dbReference>
<evidence type="ECO:0000313" key="13">
    <source>
        <dbReference type="EMBL" id="SEN00983.1"/>
    </source>
</evidence>
<dbReference type="InterPro" id="IPR001478">
    <property type="entry name" value="PDZ"/>
</dbReference>